<protein>
    <submittedName>
        <fullName evidence="1">Uncharacterized protein</fullName>
    </submittedName>
</protein>
<dbReference type="EMBL" id="JAUCMV010000003">
    <property type="protein sequence ID" value="KAK0408832.1"/>
    <property type="molecule type" value="Genomic_DNA"/>
</dbReference>
<evidence type="ECO:0000313" key="1">
    <source>
        <dbReference type="EMBL" id="KAK0408832.1"/>
    </source>
</evidence>
<proteinExistence type="predicted"/>
<gene>
    <name evidence="1" type="ORF">QR680_004188</name>
</gene>
<organism evidence="1 2">
    <name type="scientific">Steinernema hermaphroditum</name>
    <dbReference type="NCBI Taxonomy" id="289476"/>
    <lineage>
        <taxon>Eukaryota</taxon>
        <taxon>Metazoa</taxon>
        <taxon>Ecdysozoa</taxon>
        <taxon>Nematoda</taxon>
        <taxon>Chromadorea</taxon>
        <taxon>Rhabditida</taxon>
        <taxon>Tylenchina</taxon>
        <taxon>Panagrolaimomorpha</taxon>
        <taxon>Strongyloidoidea</taxon>
        <taxon>Steinernematidae</taxon>
        <taxon>Steinernema</taxon>
    </lineage>
</organism>
<name>A0AA39HMW9_9BILA</name>
<sequence>MAPLNDEFYDVLRPQKPLYIMNKSAENESAGCPELNVSVFLPLSLISREIHLVLQTADHCTGWFTQWDPKQWRQAHLRSVTIRGVPRGALPLQARLVPENEFVDLIRLVGLPVSQDCSSNGATFLDVQNVSKCNAAVLLKLLNAMRKNFKGVLFHDFRDNEFSVAFSKFLLRYVTEARFLSHLTLNQCRFDKLLLQSLAPLFNAKDDLLSVDLRRSECRFDAECVLVFADKWKSSIGRHSVKPEKQILTCLESNLEWNKLKKAYGRLHRDRWQNEYISIGHPKGRSSLMLSYEFFDRVRMLRISVCVFDPEAVADWSLQQLFGSLAI</sequence>
<accession>A0AA39HMW9</accession>
<keyword evidence="2" id="KW-1185">Reference proteome</keyword>
<dbReference type="Proteomes" id="UP001175271">
    <property type="component" value="Unassembled WGS sequence"/>
</dbReference>
<comment type="caution">
    <text evidence="1">The sequence shown here is derived from an EMBL/GenBank/DDBJ whole genome shotgun (WGS) entry which is preliminary data.</text>
</comment>
<dbReference type="AlphaFoldDB" id="A0AA39HMW9"/>
<evidence type="ECO:0000313" key="2">
    <source>
        <dbReference type="Proteomes" id="UP001175271"/>
    </source>
</evidence>
<reference evidence="1" key="1">
    <citation type="submission" date="2023-06" db="EMBL/GenBank/DDBJ databases">
        <title>Genomic analysis of the entomopathogenic nematode Steinernema hermaphroditum.</title>
        <authorList>
            <person name="Schwarz E.M."/>
            <person name="Heppert J.K."/>
            <person name="Baniya A."/>
            <person name="Schwartz H.T."/>
            <person name="Tan C.-H."/>
            <person name="Antoshechkin I."/>
            <person name="Sternberg P.W."/>
            <person name="Goodrich-Blair H."/>
            <person name="Dillman A.R."/>
        </authorList>
    </citation>
    <scope>NUCLEOTIDE SEQUENCE</scope>
    <source>
        <strain evidence="1">PS9179</strain>
        <tissue evidence="1">Whole animal</tissue>
    </source>
</reference>